<dbReference type="GO" id="GO:0004519">
    <property type="term" value="F:endonuclease activity"/>
    <property type="evidence" value="ECO:0007669"/>
    <property type="project" value="UniProtKB-KW"/>
</dbReference>
<organism evidence="8 9">
    <name type="scientific">Brenneria corticis</name>
    <dbReference type="NCBI Taxonomy" id="2173106"/>
    <lineage>
        <taxon>Bacteria</taxon>
        <taxon>Pseudomonadati</taxon>
        <taxon>Pseudomonadota</taxon>
        <taxon>Gammaproteobacteria</taxon>
        <taxon>Enterobacterales</taxon>
        <taxon>Pectobacteriaceae</taxon>
        <taxon>Brenneria</taxon>
    </lineage>
</organism>
<dbReference type="Proteomes" id="UP000296159">
    <property type="component" value="Unassembled WGS sequence"/>
</dbReference>
<evidence type="ECO:0000313" key="8">
    <source>
        <dbReference type="EMBL" id="PWC18227.1"/>
    </source>
</evidence>
<dbReference type="RefSeq" id="WP_136165383.1">
    <property type="nucleotide sequence ID" value="NZ_KZ819073.1"/>
</dbReference>
<keyword evidence="9" id="KW-1185">Reference proteome</keyword>
<keyword evidence="5 8" id="KW-0255">Endonuclease</keyword>
<evidence type="ECO:0000256" key="5">
    <source>
        <dbReference type="ARBA" id="ARBA00022759"/>
    </source>
</evidence>
<gene>
    <name evidence="8" type="ORF">DDT56_04990</name>
</gene>
<comment type="caution">
    <text evidence="8">The sequence shown here is derived from an EMBL/GenBank/DDBJ whole genome shotgun (WGS) entry which is preliminary data.</text>
</comment>
<evidence type="ECO:0000256" key="4">
    <source>
        <dbReference type="ARBA" id="ARBA00022722"/>
    </source>
</evidence>
<evidence type="ECO:0000256" key="2">
    <source>
        <dbReference type="ARBA" id="ARBA00009260"/>
    </source>
</evidence>
<accession>A0A2U1U9C4</accession>
<evidence type="ECO:0000256" key="1">
    <source>
        <dbReference type="ARBA" id="ARBA00003293"/>
    </source>
</evidence>
<keyword evidence="3" id="KW-0235">DNA replication</keyword>
<reference evidence="8 9" key="1">
    <citation type="submission" date="2018-04" db="EMBL/GenBank/DDBJ databases">
        <title>Brenneria corticis sp.nov.</title>
        <authorList>
            <person name="Li Y."/>
        </authorList>
    </citation>
    <scope>NUCLEOTIDE SEQUENCE [LARGE SCALE GENOMIC DNA]</scope>
    <source>
        <strain evidence="8 9">CFCC 11842</strain>
    </source>
</reference>
<comment type="function">
    <text evidence="1">Possible endonuclease which induces a single-strand cut and initiates DNA replication.</text>
</comment>
<protein>
    <submittedName>
        <fullName evidence="8">Replication endonuclease</fullName>
    </submittedName>
</protein>
<comment type="similarity">
    <text evidence="2">Belongs to the phage GPA family.</text>
</comment>
<evidence type="ECO:0000313" key="9">
    <source>
        <dbReference type="Proteomes" id="UP000296159"/>
    </source>
</evidence>
<keyword evidence="4" id="KW-0540">Nuclease</keyword>
<dbReference type="EMBL" id="QDKH01000005">
    <property type="protein sequence ID" value="PWC18227.1"/>
    <property type="molecule type" value="Genomic_DNA"/>
</dbReference>
<dbReference type="InterPro" id="IPR008766">
    <property type="entry name" value="Replication_gene_A-like"/>
</dbReference>
<keyword evidence="6" id="KW-0378">Hydrolase</keyword>
<proteinExistence type="inferred from homology"/>
<evidence type="ECO:0000259" key="7">
    <source>
        <dbReference type="Pfam" id="PF05840"/>
    </source>
</evidence>
<dbReference type="GO" id="GO:0016787">
    <property type="term" value="F:hydrolase activity"/>
    <property type="evidence" value="ECO:0007669"/>
    <property type="project" value="UniProtKB-KW"/>
</dbReference>
<name>A0A2U1U9C4_9GAMM</name>
<dbReference type="GO" id="GO:0006260">
    <property type="term" value="P:DNA replication"/>
    <property type="evidence" value="ECO:0007669"/>
    <property type="project" value="UniProtKB-KW"/>
</dbReference>
<dbReference type="AlphaFoldDB" id="A0A2U1U9C4"/>
<evidence type="ECO:0000256" key="3">
    <source>
        <dbReference type="ARBA" id="ARBA00022705"/>
    </source>
</evidence>
<sequence>MPLLQTEEHNGAYHAALNWQREQFSPGVPGGVSYVERILWHVDKTDHDWRHPYFADLPDYLAKYFGQRYETLFKSDAHKGRRRANTFLRRTLGESVLPRLRKVLPRYQTKFLTAGDIPFPFSDDLEKLPTYDRDDIRRLSVQLADFMAASFRDYTERGIKNAADLDMRDITLLAFRHLGRLTLQAGTQPPYWAQFVKGRRPLPTHSAESGLLRMMSPEWWRVRIKHRRALQREHMAIAVGQVQKAASAYVSRTTLGEWIAQKKRNREFFKTFDLENPETGERVSLNDMVNGSNANPAIRRCELMVRMRGFEDLANEMSCAGEFYTITAPSKYHAVHSGGGFVSQWNGANPRDTQKYLCRVWAKIRAALSREEISVFGFRVVEPHHDGTPHWHMLLFMPPEHVDQVRDIMCYHARLEDSEELQSEKALKARFHVEPIDPAKGSATGYIAKYISKNIDGFALDDENDDETGESLKDMSKAVSAWASRWRIRQFQQIGGAPVTVYRELRRLRNIQLDDARMDAVLAAADVGDWAAYTQAQGGALVSRDNLVVRLAYEITEQGNQYAEDVQRVQGIYSPLLGAASEVVTRLVKWNIVPKLAEASAEAGFSGGDAAPWSSVNNCTPGVRRRLSELLKGRGFSGDNEQVSILLQGGNLTIEGDRLLRMVNGQLNEVEKSTDNDLWPGWNWAEN</sequence>
<feature type="domain" description="Replication gene A protein-like" evidence="7">
    <location>
        <begin position="135"/>
        <end position="457"/>
    </location>
</feature>
<dbReference type="Pfam" id="PF05840">
    <property type="entry name" value="Phage_GPA"/>
    <property type="match status" value="1"/>
</dbReference>
<evidence type="ECO:0000256" key="6">
    <source>
        <dbReference type="ARBA" id="ARBA00022801"/>
    </source>
</evidence>